<dbReference type="SUPFAM" id="SSF140453">
    <property type="entry name" value="EsxAB dimer-like"/>
    <property type="match status" value="1"/>
</dbReference>
<dbReference type="InterPro" id="IPR010310">
    <property type="entry name" value="T7SS_ESAT-6-like"/>
</dbReference>
<reference evidence="1 2" key="1">
    <citation type="submission" date="2020-07" db="EMBL/GenBank/DDBJ databases">
        <title>Sequencing the genomes of 1000 actinobacteria strains.</title>
        <authorList>
            <person name="Klenk H.-P."/>
        </authorList>
    </citation>
    <scope>NUCLEOTIDE SEQUENCE [LARGE SCALE GENOMIC DNA]</scope>
    <source>
        <strain evidence="1 2">DSM 21350</strain>
    </source>
</reference>
<comment type="caution">
    <text evidence="1">The sequence shown here is derived from an EMBL/GenBank/DDBJ whole genome shotgun (WGS) entry which is preliminary data.</text>
</comment>
<evidence type="ECO:0000313" key="1">
    <source>
        <dbReference type="EMBL" id="NYD43150.1"/>
    </source>
</evidence>
<dbReference type="Gene3D" id="1.10.287.1060">
    <property type="entry name" value="ESAT-6-like"/>
    <property type="match status" value="1"/>
</dbReference>
<dbReference type="EMBL" id="JACCBG010000001">
    <property type="protein sequence ID" value="NYD43150.1"/>
    <property type="molecule type" value="Genomic_DNA"/>
</dbReference>
<protein>
    <submittedName>
        <fullName evidence="1">WXG100 family type VII secretion target</fullName>
    </submittedName>
</protein>
<name>A0A7Y9JBN0_9ACTN</name>
<gene>
    <name evidence="1" type="ORF">BJZ21_003233</name>
</gene>
<dbReference type="AlphaFoldDB" id="A0A7Y9JBN0"/>
<proteinExistence type="predicted"/>
<evidence type="ECO:0000313" key="2">
    <source>
        <dbReference type="Proteomes" id="UP000535511"/>
    </source>
</evidence>
<organism evidence="1 2">
    <name type="scientific">Nocardioides panaciterrulae</name>
    <dbReference type="NCBI Taxonomy" id="661492"/>
    <lineage>
        <taxon>Bacteria</taxon>
        <taxon>Bacillati</taxon>
        <taxon>Actinomycetota</taxon>
        <taxon>Actinomycetes</taxon>
        <taxon>Propionibacteriales</taxon>
        <taxon>Nocardioidaceae</taxon>
        <taxon>Nocardioides</taxon>
    </lineage>
</organism>
<keyword evidence="2" id="KW-1185">Reference proteome</keyword>
<accession>A0A7Y9JBN0</accession>
<dbReference type="InterPro" id="IPR036689">
    <property type="entry name" value="ESAT-6-like_sf"/>
</dbReference>
<dbReference type="RefSeq" id="WP_179664703.1">
    <property type="nucleotide sequence ID" value="NZ_JACCBG010000001.1"/>
</dbReference>
<sequence>MTIEASHPAFRAALGDLAAAADRLGGCRDRMAGEVGALLDGGWSGVAAEAFASGWEEWRAGAGEVLAGLLAMRDLVDRVHRDLTARDLAAAGGLAGVAGRLGR</sequence>
<dbReference type="Proteomes" id="UP000535511">
    <property type="component" value="Unassembled WGS sequence"/>
</dbReference>
<dbReference type="Pfam" id="PF06013">
    <property type="entry name" value="WXG100"/>
    <property type="match status" value="1"/>
</dbReference>